<organism evidence="2 3">
    <name type="scientific">Methylopila musalis</name>
    <dbReference type="NCBI Taxonomy" id="1134781"/>
    <lineage>
        <taxon>Bacteria</taxon>
        <taxon>Pseudomonadati</taxon>
        <taxon>Pseudomonadota</taxon>
        <taxon>Alphaproteobacteria</taxon>
        <taxon>Hyphomicrobiales</taxon>
        <taxon>Methylopilaceae</taxon>
        <taxon>Methylopila</taxon>
    </lineage>
</organism>
<keyword evidence="2" id="KW-0560">Oxidoreductase</keyword>
<dbReference type="SUPFAM" id="SSF51905">
    <property type="entry name" value="FAD/NAD(P)-binding domain"/>
    <property type="match status" value="1"/>
</dbReference>
<dbReference type="PANTHER" id="PTHR43876">
    <property type="entry name" value="UBIQUINONE BIOSYNTHESIS MONOOXYGENASE COQ6, MITOCHONDRIAL"/>
    <property type="match status" value="1"/>
</dbReference>
<evidence type="ECO:0000313" key="2">
    <source>
        <dbReference type="EMBL" id="MFD1333665.1"/>
    </source>
</evidence>
<dbReference type="InterPro" id="IPR036188">
    <property type="entry name" value="FAD/NAD-bd_sf"/>
</dbReference>
<dbReference type="EMBL" id="JBHTMX010000290">
    <property type="protein sequence ID" value="MFD1333665.1"/>
    <property type="molecule type" value="Genomic_DNA"/>
</dbReference>
<proteinExistence type="predicted"/>
<dbReference type="Proteomes" id="UP001597171">
    <property type="component" value="Unassembled WGS sequence"/>
</dbReference>
<keyword evidence="3" id="KW-1185">Reference proteome</keyword>
<dbReference type="GO" id="GO:0004497">
    <property type="term" value="F:monooxygenase activity"/>
    <property type="evidence" value="ECO:0007669"/>
    <property type="project" value="UniProtKB-KW"/>
</dbReference>
<gene>
    <name evidence="2" type="ORF">ACFQ4O_16805</name>
</gene>
<accession>A0ABW3ZBE5</accession>
<name>A0ABW3ZBE5_9HYPH</name>
<dbReference type="PANTHER" id="PTHR43876:SF7">
    <property type="entry name" value="UBIQUINONE BIOSYNTHESIS MONOOXYGENASE COQ6, MITOCHONDRIAL"/>
    <property type="match status" value="1"/>
</dbReference>
<feature type="domain" description="FAD-binding" evidence="1">
    <location>
        <begin position="1"/>
        <end position="55"/>
    </location>
</feature>
<dbReference type="RefSeq" id="WP_378777416.1">
    <property type="nucleotide sequence ID" value="NZ_JBHTMX010000290.1"/>
</dbReference>
<dbReference type="InterPro" id="IPR002938">
    <property type="entry name" value="FAD-bd"/>
</dbReference>
<keyword evidence="2" id="KW-0503">Monooxygenase</keyword>
<sequence>LVGEAGHVLPPIGAQGLKLGVRDAASAARQVALALAERRDPGDRATLVAYERDRAGDVHSRTLATDLLNRSLLSAAPPVHLARGLGLKALETIGPLRRFVMRQGVGG</sequence>
<protein>
    <submittedName>
        <fullName evidence="2">FAD-dependent monooxygenase</fullName>
    </submittedName>
</protein>
<comment type="caution">
    <text evidence="2">The sequence shown here is derived from an EMBL/GenBank/DDBJ whole genome shotgun (WGS) entry which is preliminary data.</text>
</comment>
<dbReference type="Gene3D" id="3.50.50.60">
    <property type="entry name" value="FAD/NAD(P)-binding domain"/>
    <property type="match status" value="1"/>
</dbReference>
<reference evidence="3" key="1">
    <citation type="journal article" date="2019" name="Int. J. Syst. Evol. Microbiol.">
        <title>The Global Catalogue of Microorganisms (GCM) 10K type strain sequencing project: providing services to taxonomists for standard genome sequencing and annotation.</title>
        <authorList>
            <consortium name="The Broad Institute Genomics Platform"/>
            <consortium name="The Broad Institute Genome Sequencing Center for Infectious Disease"/>
            <person name="Wu L."/>
            <person name="Ma J."/>
        </authorList>
    </citation>
    <scope>NUCLEOTIDE SEQUENCE [LARGE SCALE GENOMIC DNA]</scope>
    <source>
        <strain evidence="3">CCUG 61696</strain>
    </source>
</reference>
<evidence type="ECO:0000259" key="1">
    <source>
        <dbReference type="Pfam" id="PF01494"/>
    </source>
</evidence>
<dbReference type="InterPro" id="IPR051205">
    <property type="entry name" value="UbiH/COQ6_monooxygenase"/>
</dbReference>
<feature type="non-terminal residue" evidence="2">
    <location>
        <position position="1"/>
    </location>
</feature>
<evidence type="ECO:0000313" key="3">
    <source>
        <dbReference type="Proteomes" id="UP001597171"/>
    </source>
</evidence>
<dbReference type="Pfam" id="PF01494">
    <property type="entry name" value="FAD_binding_3"/>
    <property type="match status" value="1"/>
</dbReference>